<sequence length="121" mass="13461">MNAQSFQSMVEGAAKEGWGWFEQMDPSVREKLDVRQSKDAEDSKAISAAWARFADTPDGRKALEKLFDTTLRRTVFFAALGLDPTSMAVFGAMREGQNAVAYEIARQIALGNQETIQPRET</sequence>
<organism evidence="1 2">
    <name type="scientific">Pseudochrobactrum asaccharolyticum</name>
    <dbReference type="NCBI Taxonomy" id="354351"/>
    <lineage>
        <taxon>Bacteria</taxon>
        <taxon>Pseudomonadati</taxon>
        <taxon>Pseudomonadota</taxon>
        <taxon>Alphaproteobacteria</taxon>
        <taxon>Hyphomicrobiales</taxon>
        <taxon>Brucellaceae</taxon>
        <taxon>Pseudochrobactrum</taxon>
    </lineage>
</organism>
<proteinExistence type="predicted"/>
<gene>
    <name evidence="1" type="ORF">DFR47_104312</name>
</gene>
<dbReference type="Proteomes" id="UP000252893">
    <property type="component" value="Unassembled WGS sequence"/>
</dbReference>
<dbReference type="AlphaFoldDB" id="A0A366DXW6"/>
<protein>
    <submittedName>
        <fullName evidence="1">Uncharacterized protein</fullName>
    </submittedName>
</protein>
<comment type="caution">
    <text evidence="1">The sequence shown here is derived from an EMBL/GenBank/DDBJ whole genome shotgun (WGS) entry which is preliminary data.</text>
</comment>
<dbReference type="OrthoDB" id="8448998at2"/>
<reference evidence="1 2" key="1">
    <citation type="submission" date="2018-06" db="EMBL/GenBank/DDBJ databases">
        <title>Genomic Encyclopedia of Type Strains, Phase IV (KMG-IV): sequencing the most valuable type-strain genomes for metagenomic binning, comparative biology and taxonomic classification.</title>
        <authorList>
            <person name="Goeker M."/>
        </authorList>
    </citation>
    <scope>NUCLEOTIDE SEQUENCE [LARGE SCALE GENOMIC DNA]</scope>
    <source>
        <strain evidence="1 2">DSM 25619</strain>
    </source>
</reference>
<name>A0A366DXW6_9HYPH</name>
<dbReference type="RefSeq" id="WP_113944799.1">
    <property type="nucleotide sequence ID" value="NZ_JBHEEG010000001.1"/>
</dbReference>
<keyword evidence="2" id="KW-1185">Reference proteome</keyword>
<evidence type="ECO:0000313" key="2">
    <source>
        <dbReference type="Proteomes" id="UP000252893"/>
    </source>
</evidence>
<accession>A0A366DXW6</accession>
<evidence type="ECO:0000313" key="1">
    <source>
        <dbReference type="EMBL" id="RBO94950.1"/>
    </source>
</evidence>
<dbReference type="EMBL" id="QNRH01000004">
    <property type="protein sequence ID" value="RBO94950.1"/>
    <property type="molecule type" value="Genomic_DNA"/>
</dbReference>